<gene>
    <name evidence="4" type="ORF">PHJA_000727100</name>
</gene>
<dbReference type="OrthoDB" id="1910309at2759"/>
<dbReference type="InterPro" id="IPR005202">
    <property type="entry name" value="TF_GRAS"/>
</dbReference>
<comment type="similarity">
    <text evidence="3">Belongs to the GRAS family.</text>
</comment>
<dbReference type="AlphaFoldDB" id="A0A830BNM0"/>
<evidence type="ECO:0000256" key="3">
    <source>
        <dbReference type="PROSITE-ProRule" id="PRU01191"/>
    </source>
</evidence>
<dbReference type="EMBL" id="BMAC01000114">
    <property type="protein sequence ID" value="GFP85833.1"/>
    <property type="molecule type" value="Genomic_DNA"/>
</dbReference>
<dbReference type="Proteomes" id="UP000653305">
    <property type="component" value="Unassembled WGS sequence"/>
</dbReference>
<dbReference type="PROSITE" id="PS50985">
    <property type="entry name" value="GRAS"/>
    <property type="match status" value="1"/>
</dbReference>
<evidence type="ECO:0000313" key="4">
    <source>
        <dbReference type="EMBL" id="GFP85833.1"/>
    </source>
</evidence>
<accession>A0A830BNM0</accession>
<comment type="caution">
    <text evidence="3">Lacks conserved residue(s) required for the propagation of feature annotation.</text>
</comment>
<keyword evidence="5" id="KW-1185">Reference proteome</keyword>
<reference evidence="4" key="1">
    <citation type="submission" date="2020-07" db="EMBL/GenBank/DDBJ databases">
        <title>Ethylene signaling mediates host invasion by parasitic plants.</title>
        <authorList>
            <person name="Yoshida S."/>
        </authorList>
    </citation>
    <scope>NUCLEOTIDE SEQUENCE</scope>
    <source>
        <strain evidence="4">Okayama</strain>
    </source>
</reference>
<name>A0A830BNM0_9LAMI</name>
<comment type="caution">
    <text evidence="4">The sequence shown here is derived from an EMBL/GenBank/DDBJ whole genome shotgun (WGS) entry which is preliminary data.</text>
</comment>
<feature type="region of interest" description="SAW" evidence="3">
    <location>
        <begin position="77"/>
        <end position="151"/>
    </location>
</feature>
<dbReference type="Pfam" id="PF03514">
    <property type="entry name" value="GRAS"/>
    <property type="match status" value="1"/>
</dbReference>
<dbReference type="PANTHER" id="PTHR31636">
    <property type="entry name" value="OSJNBA0084A10.13 PROTEIN-RELATED"/>
    <property type="match status" value="1"/>
</dbReference>
<sequence>MYIGNICDGRNEDVAVDQYHRPILGDDDGGADEGSSMTIDGLFNSKDFYDNVVLDLDALSEESPQHCLAQDIVSIIACEGVERVERHEILGKWRVRLGMAGFAPLPLSSFVNGTIKRLLESYCKKYTLKERDGCLYLGWMNRNLVASCAWV</sequence>
<keyword evidence="2" id="KW-0804">Transcription</keyword>
<evidence type="ECO:0000256" key="2">
    <source>
        <dbReference type="ARBA" id="ARBA00023163"/>
    </source>
</evidence>
<organism evidence="4 5">
    <name type="scientific">Phtheirospermum japonicum</name>
    <dbReference type="NCBI Taxonomy" id="374723"/>
    <lineage>
        <taxon>Eukaryota</taxon>
        <taxon>Viridiplantae</taxon>
        <taxon>Streptophyta</taxon>
        <taxon>Embryophyta</taxon>
        <taxon>Tracheophyta</taxon>
        <taxon>Spermatophyta</taxon>
        <taxon>Magnoliopsida</taxon>
        <taxon>eudicotyledons</taxon>
        <taxon>Gunneridae</taxon>
        <taxon>Pentapetalae</taxon>
        <taxon>asterids</taxon>
        <taxon>lamiids</taxon>
        <taxon>Lamiales</taxon>
        <taxon>Orobanchaceae</taxon>
        <taxon>Orobanchaceae incertae sedis</taxon>
        <taxon>Phtheirospermum</taxon>
    </lineage>
</organism>
<evidence type="ECO:0000313" key="5">
    <source>
        <dbReference type="Proteomes" id="UP000653305"/>
    </source>
</evidence>
<protein>
    <submittedName>
        <fullName evidence="4">Scarecrow-like transcription factor pat1</fullName>
    </submittedName>
</protein>
<evidence type="ECO:0000256" key="1">
    <source>
        <dbReference type="ARBA" id="ARBA00023015"/>
    </source>
</evidence>
<proteinExistence type="inferred from homology"/>
<keyword evidence="1" id="KW-0805">Transcription regulation</keyword>